<dbReference type="Pfam" id="PF02902">
    <property type="entry name" value="Peptidase_C48"/>
    <property type="match status" value="1"/>
</dbReference>
<dbReference type="HOGENOM" id="CLU_010327_0_0_1"/>
<feature type="signal peptide" evidence="4">
    <location>
        <begin position="1"/>
        <end position="23"/>
    </location>
</feature>
<accession>A0A0D3BJ27</accession>
<reference evidence="6" key="2">
    <citation type="submission" date="2015-03" db="UniProtKB">
        <authorList>
            <consortium name="EnsemblPlants"/>
        </authorList>
    </citation>
    <scope>IDENTIFICATION</scope>
</reference>
<keyword evidence="2" id="KW-0645">Protease</keyword>
<keyword evidence="7" id="KW-1185">Reference proteome</keyword>
<dbReference type="AlphaFoldDB" id="A0A0D3BJ27"/>
<keyword evidence="3" id="KW-0378">Hydrolase</keyword>
<dbReference type="InterPro" id="IPR038765">
    <property type="entry name" value="Papain-like_cys_pep_sf"/>
</dbReference>
<dbReference type="PANTHER" id="PTHR48449:SF1">
    <property type="entry name" value="DUF1985 DOMAIN-CONTAINING PROTEIN"/>
    <property type="match status" value="1"/>
</dbReference>
<name>A0A0D3BJ27_BRAOL</name>
<comment type="similarity">
    <text evidence="1">Belongs to the peptidase C48 family.</text>
</comment>
<dbReference type="SUPFAM" id="SSF54001">
    <property type="entry name" value="Cysteine proteinases"/>
    <property type="match status" value="1"/>
</dbReference>
<sequence>MSGEKKLKLCLLVIVDGLLVATSQKPKPTLKYVLGKLEDPLGVFCKKLRQQTVKTVGFPLALQLVAFQCVPKLAAFVGGDDTVTIMQYPEKSKPLHVGLNLAHVRKAEHDPALIVEPMMEISGDHEDMWGLWDDENYDKKVEYMVQLLKDVHLFLKANWLGGDAGDPLFVYDEKPKTPKRKKQVVAEDEPVRKQRRISGFFRRTHTGVDPDKFAALEGRVNEFCGEVAKLWNVCEKQGRTIKRLKERLKGRSQKKYRQSCTKKTRVEVTGCPMGADVNLDYENNVVVATSSQVPEYNVVDVSGTLAQQQGGVHVGDVTNISGDDVQGVGVEVVGLGVEEEIPEKVHGEVTSEGISHLEQGSLDLLVGAVMRDVGVLTKLGHPKVGGGLRPVLEGEGSAGGGGDVNGASIPPVVSSCQTNLEEVFEGVATRSGAVEELVEVSHKIKDGEEKPLGKDKVVEEVGAKAAVASVVVSGLAGKQVAGYSCGQRTGRGRRVQGDRRVHENQTERGRDVYKNCEQEDGINDEIGSGDDLTDDDAAEAKEEMVDEEELAALLLAKSPLALQEMVPFYEDVDNPFFERVLQANPKAMHMNAGGRDLDNEFFLQLATPGVWVNSTMRYGLGVHLEGGMFVAPWFTAHMQGKGRSFNVARRKTRVSGDAKITKYLTRPRQRWGAEVDWLYTPIIWGGPHWVGLCISLTEWTIFVFDLNPRLKTTEQVEQLLEPVSTMLPYVAKVCPADAFLEMHATGDRNPTMAGLRDDLVDIFRKHYAMDIYRGLVDLFWQLNGRLVCDMFRNETVNFLEYD</sequence>
<feature type="domain" description="Ubiquitin-like protease family profile" evidence="5">
    <location>
        <begin position="628"/>
        <end position="732"/>
    </location>
</feature>
<dbReference type="Proteomes" id="UP000032141">
    <property type="component" value="Chromosome C3"/>
</dbReference>
<dbReference type="EnsemblPlants" id="Bo3g147840.1">
    <property type="protein sequence ID" value="Bo3g147840.1"/>
    <property type="gene ID" value="Bo3g147840"/>
</dbReference>
<evidence type="ECO:0000313" key="6">
    <source>
        <dbReference type="EnsemblPlants" id="Bo3g147840.1"/>
    </source>
</evidence>
<evidence type="ECO:0000313" key="7">
    <source>
        <dbReference type="Proteomes" id="UP000032141"/>
    </source>
</evidence>
<evidence type="ECO:0000259" key="5">
    <source>
        <dbReference type="Pfam" id="PF02902"/>
    </source>
</evidence>
<dbReference type="PANTHER" id="PTHR48449">
    <property type="entry name" value="DUF1985 DOMAIN-CONTAINING PROTEIN"/>
    <property type="match status" value="1"/>
</dbReference>
<evidence type="ECO:0000256" key="3">
    <source>
        <dbReference type="ARBA" id="ARBA00022801"/>
    </source>
</evidence>
<evidence type="ECO:0000256" key="4">
    <source>
        <dbReference type="SAM" id="SignalP"/>
    </source>
</evidence>
<keyword evidence="4" id="KW-0732">Signal</keyword>
<dbReference type="GO" id="GO:0008234">
    <property type="term" value="F:cysteine-type peptidase activity"/>
    <property type="evidence" value="ECO:0007669"/>
    <property type="project" value="InterPro"/>
</dbReference>
<organism evidence="6 7">
    <name type="scientific">Brassica oleracea var. oleracea</name>
    <dbReference type="NCBI Taxonomy" id="109376"/>
    <lineage>
        <taxon>Eukaryota</taxon>
        <taxon>Viridiplantae</taxon>
        <taxon>Streptophyta</taxon>
        <taxon>Embryophyta</taxon>
        <taxon>Tracheophyta</taxon>
        <taxon>Spermatophyta</taxon>
        <taxon>Magnoliopsida</taxon>
        <taxon>eudicotyledons</taxon>
        <taxon>Gunneridae</taxon>
        <taxon>Pentapetalae</taxon>
        <taxon>rosids</taxon>
        <taxon>malvids</taxon>
        <taxon>Brassicales</taxon>
        <taxon>Brassicaceae</taxon>
        <taxon>Brassiceae</taxon>
        <taxon>Brassica</taxon>
    </lineage>
</organism>
<evidence type="ECO:0000256" key="1">
    <source>
        <dbReference type="ARBA" id="ARBA00005234"/>
    </source>
</evidence>
<evidence type="ECO:0000256" key="2">
    <source>
        <dbReference type="ARBA" id="ARBA00022670"/>
    </source>
</evidence>
<dbReference type="Gramene" id="Bo3g147840.1">
    <property type="protein sequence ID" value="Bo3g147840.1"/>
    <property type="gene ID" value="Bo3g147840"/>
</dbReference>
<reference evidence="6 7" key="1">
    <citation type="journal article" date="2014" name="Genome Biol.">
        <title>Transcriptome and methylome profiling reveals relics of genome dominance in the mesopolyploid Brassica oleracea.</title>
        <authorList>
            <person name="Parkin I.A."/>
            <person name="Koh C."/>
            <person name="Tang H."/>
            <person name="Robinson S.J."/>
            <person name="Kagale S."/>
            <person name="Clarke W.E."/>
            <person name="Town C.D."/>
            <person name="Nixon J."/>
            <person name="Krishnakumar V."/>
            <person name="Bidwell S.L."/>
            <person name="Denoeud F."/>
            <person name="Belcram H."/>
            <person name="Links M.G."/>
            <person name="Just J."/>
            <person name="Clarke C."/>
            <person name="Bender T."/>
            <person name="Huebert T."/>
            <person name="Mason A.S."/>
            <person name="Pires J.C."/>
            <person name="Barker G."/>
            <person name="Moore J."/>
            <person name="Walley P.G."/>
            <person name="Manoli S."/>
            <person name="Batley J."/>
            <person name="Edwards D."/>
            <person name="Nelson M.N."/>
            <person name="Wang X."/>
            <person name="Paterson A.H."/>
            <person name="King G."/>
            <person name="Bancroft I."/>
            <person name="Chalhoub B."/>
            <person name="Sharpe A.G."/>
        </authorList>
    </citation>
    <scope>NUCLEOTIDE SEQUENCE</scope>
    <source>
        <strain evidence="6 7">cv. TO1000</strain>
    </source>
</reference>
<protein>
    <recommendedName>
        <fullName evidence="5">Ubiquitin-like protease family profile domain-containing protein</fullName>
    </recommendedName>
</protein>
<dbReference type="InterPro" id="IPR003653">
    <property type="entry name" value="Peptidase_C48_C"/>
</dbReference>
<dbReference type="GO" id="GO:0006508">
    <property type="term" value="P:proteolysis"/>
    <property type="evidence" value="ECO:0007669"/>
    <property type="project" value="UniProtKB-KW"/>
</dbReference>
<proteinExistence type="inferred from homology"/>
<feature type="chain" id="PRO_5002258534" description="Ubiquitin-like protease family profile domain-containing protein" evidence="4">
    <location>
        <begin position="24"/>
        <end position="802"/>
    </location>
</feature>